<dbReference type="GO" id="GO:0006493">
    <property type="term" value="P:protein O-linked glycosylation"/>
    <property type="evidence" value="ECO:0007669"/>
    <property type="project" value="TreeGrafter"/>
</dbReference>
<sequence>MKVLTINREISVLLLIIILLLFIVVIYIYFVILLDWEQPNFAYGTKIHRQSEKITWEQVMALWDYNFKMHFKVEGKILNAYPQNVAFPINEIDACEKPPLVLALVVTAFKHWKNRHFIRNTWGHTTLQKKTGIKTIFMVGQTKDSSEQSSVEQESSTFHDIVQANFIDSYDNLTYKTIAILNWTATYCSQVPLLLKIDDDVMPNPMALSDFLTHYLSTNPHPSSIMGKVRCCDPVLRTGKWAVSEELYPSKMYPSYVAGPSYLVPTTVIPALLQAIMRTRYEYEIIHFL</sequence>
<evidence type="ECO:0000313" key="12">
    <source>
        <dbReference type="Proteomes" id="UP001381693"/>
    </source>
</evidence>
<reference evidence="11 12" key="1">
    <citation type="submission" date="2023-11" db="EMBL/GenBank/DDBJ databases">
        <title>Halocaridina rubra genome assembly.</title>
        <authorList>
            <person name="Smith C."/>
        </authorList>
    </citation>
    <scope>NUCLEOTIDE SEQUENCE [LARGE SCALE GENOMIC DNA]</scope>
    <source>
        <strain evidence="11">EP-1</strain>
        <tissue evidence="11">Whole</tissue>
    </source>
</reference>
<dbReference type="GO" id="GO:0016758">
    <property type="term" value="F:hexosyltransferase activity"/>
    <property type="evidence" value="ECO:0007669"/>
    <property type="project" value="InterPro"/>
</dbReference>
<dbReference type="EMBL" id="JAXCGZ010004816">
    <property type="protein sequence ID" value="KAK7081476.1"/>
    <property type="molecule type" value="Genomic_DNA"/>
</dbReference>
<keyword evidence="5 10" id="KW-0812">Transmembrane</keyword>
<evidence type="ECO:0000256" key="8">
    <source>
        <dbReference type="ARBA" id="ARBA00023034"/>
    </source>
</evidence>
<evidence type="ECO:0000256" key="3">
    <source>
        <dbReference type="ARBA" id="ARBA00022676"/>
    </source>
</evidence>
<evidence type="ECO:0000256" key="9">
    <source>
        <dbReference type="ARBA" id="ARBA00023136"/>
    </source>
</evidence>
<evidence type="ECO:0000256" key="6">
    <source>
        <dbReference type="ARBA" id="ARBA00022968"/>
    </source>
</evidence>
<comment type="similarity">
    <text evidence="2 10">Belongs to the glycosyltransferase 31 family.</text>
</comment>
<dbReference type="Gene3D" id="3.90.550.50">
    <property type="match status" value="1"/>
</dbReference>
<protein>
    <recommendedName>
        <fullName evidence="10">Hexosyltransferase</fullName>
        <ecNumber evidence="10">2.4.1.-</ecNumber>
    </recommendedName>
</protein>
<evidence type="ECO:0000313" key="11">
    <source>
        <dbReference type="EMBL" id="KAK7081476.1"/>
    </source>
</evidence>
<dbReference type="PANTHER" id="PTHR11214:SF314">
    <property type="entry name" value="HEXOSYLTRANSFERASE"/>
    <property type="match status" value="1"/>
</dbReference>
<dbReference type="Proteomes" id="UP001381693">
    <property type="component" value="Unassembled WGS sequence"/>
</dbReference>
<keyword evidence="4 11" id="KW-0808">Transferase</keyword>
<gene>
    <name evidence="11" type="primary">B3GALT1_3</name>
    <name evidence="11" type="ORF">SK128_004931</name>
</gene>
<evidence type="ECO:0000256" key="5">
    <source>
        <dbReference type="ARBA" id="ARBA00022692"/>
    </source>
</evidence>
<keyword evidence="6 10" id="KW-0735">Signal-anchor</keyword>
<keyword evidence="3 10" id="KW-0328">Glycosyltransferase</keyword>
<dbReference type="PANTHER" id="PTHR11214">
    <property type="entry name" value="BETA-1,3-N-ACETYLGLUCOSAMINYLTRANSFERASE"/>
    <property type="match status" value="1"/>
</dbReference>
<keyword evidence="8 10" id="KW-0333">Golgi apparatus</keyword>
<proteinExistence type="inferred from homology"/>
<evidence type="ECO:0000256" key="4">
    <source>
        <dbReference type="ARBA" id="ARBA00022679"/>
    </source>
</evidence>
<accession>A0AAN8XEP8</accession>
<dbReference type="AlphaFoldDB" id="A0AAN8XEP8"/>
<feature type="transmembrane region" description="Helical" evidence="10">
    <location>
        <begin position="12"/>
        <end position="34"/>
    </location>
</feature>
<dbReference type="InterPro" id="IPR002659">
    <property type="entry name" value="Glyco_trans_31"/>
</dbReference>
<comment type="caution">
    <text evidence="11">The sequence shown here is derived from an EMBL/GenBank/DDBJ whole genome shotgun (WGS) entry which is preliminary data.</text>
</comment>
<evidence type="ECO:0000256" key="2">
    <source>
        <dbReference type="ARBA" id="ARBA00008661"/>
    </source>
</evidence>
<evidence type="ECO:0000256" key="7">
    <source>
        <dbReference type="ARBA" id="ARBA00022989"/>
    </source>
</evidence>
<dbReference type="Pfam" id="PF01762">
    <property type="entry name" value="Galactosyl_T"/>
    <property type="match status" value="1"/>
</dbReference>
<name>A0AAN8XEP8_HALRR</name>
<evidence type="ECO:0000256" key="1">
    <source>
        <dbReference type="ARBA" id="ARBA00004323"/>
    </source>
</evidence>
<comment type="subcellular location">
    <subcellularLocation>
        <location evidence="1 10">Golgi apparatus membrane</location>
        <topology evidence="1 10">Single-pass type II membrane protein</topology>
    </subcellularLocation>
</comment>
<keyword evidence="9 10" id="KW-0472">Membrane</keyword>
<dbReference type="GO" id="GO:0000139">
    <property type="term" value="C:Golgi membrane"/>
    <property type="evidence" value="ECO:0007669"/>
    <property type="project" value="UniProtKB-SubCell"/>
</dbReference>
<evidence type="ECO:0000256" key="10">
    <source>
        <dbReference type="RuleBase" id="RU363063"/>
    </source>
</evidence>
<organism evidence="11 12">
    <name type="scientific">Halocaridina rubra</name>
    <name type="common">Hawaiian red shrimp</name>
    <dbReference type="NCBI Taxonomy" id="373956"/>
    <lineage>
        <taxon>Eukaryota</taxon>
        <taxon>Metazoa</taxon>
        <taxon>Ecdysozoa</taxon>
        <taxon>Arthropoda</taxon>
        <taxon>Crustacea</taxon>
        <taxon>Multicrustacea</taxon>
        <taxon>Malacostraca</taxon>
        <taxon>Eumalacostraca</taxon>
        <taxon>Eucarida</taxon>
        <taxon>Decapoda</taxon>
        <taxon>Pleocyemata</taxon>
        <taxon>Caridea</taxon>
        <taxon>Atyoidea</taxon>
        <taxon>Atyidae</taxon>
        <taxon>Halocaridina</taxon>
    </lineage>
</organism>
<keyword evidence="7 10" id="KW-1133">Transmembrane helix</keyword>
<keyword evidence="12" id="KW-1185">Reference proteome</keyword>
<dbReference type="EC" id="2.4.1.-" evidence="10"/>